<dbReference type="AlphaFoldDB" id="A0A662Z313"/>
<dbReference type="EMBL" id="FOIT01000003">
    <property type="protein sequence ID" value="SEW00195.1"/>
    <property type="molecule type" value="Genomic_DNA"/>
</dbReference>
<gene>
    <name evidence="1" type="ORF">SAMN05192557_1154</name>
</gene>
<proteinExistence type="predicted"/>
<dbReference type="Pfam" id="PF13561">
    <property type="entry name" value="adh_short_C2"/>
    <property type="match status" value="1"/>
</dbReference>
<dbReference type="RefSeq" id="WP_091474745.1">
    <property type="nucleotide sequence ID" value="NZ_FOIT01000003.1"/>
</dbReference>
<name>A0A662Z313_9STAP</name>
<dbReference type="OrthoDB" id="2387980at2"/>
<accession>A0A662Z313</accession>
<evidence type="ECO:0000313" key="2">
    <source>
        <dbReference type="Proteomes" id="UP000243605"/>
    </source>
</evidence>
<dbReference type="InterPro" id="IPR036291">
    <property type="entry name" value="NAD(P)-bd_dom_sf"/>
</dbReference>
<protein>
    <submittedName>
        <fullName evidence="1">Enoyl-(Acyl carrier protein) reductase</fullName>
    </submittedName>
</protein>
<reference evidence="1 2" key="1">
    <citation type="submission" date="2016-10" db="EMBL/GenBank/DDBJ databases">
        <authorList>
            <person name="Varghese N."/>
            <person name="Submissions S."/>
        </authorList>
    </citation>
    <scope>NUCLEOTIDE SEQUENCE [LARGE SCALE GENOMIC DNA]</scope>
    <source>
        <strain evidence="1 2">IBRC-M10081</strain>
    </source>
</reference>
<evidence type="ECO:0000313" key="1">
    <source>
        <dbReference type="EMBL" id="SEW00195.1"/>
    </source>
</evidence>
<dbReference type="Proteomes" id="UP000243605">
    <property type="component" value="Unassembled WGS sequence"/>
</dbReference>
<dbReference type="Gene3D" id="3.40.50.720">
    <property type="entry name" value="NAD(P)-binding Rossmann-like Domain"/>
    <property type="match status" value="1"/>
</dbReference>
<sequence length="203" mass="23004">MAEGQRVYIICNPNTDIGKSVAYTLLDENYQIILAGPDYSALKALQKQLDQDGFNHVSVALLEPSKEIDWKNLIEILERLDNQLAGIIHVHENESTDPELFEMDYEMFSAKMDAHLWGTYVGAKHIVPLLHTESSGSLLHLVETMKEDDFSMYNAMIKRALDAMLSMMAKELKESNLNIKYIEVDDASLKEVLLLNLDNTANE</sequence>
<dbReference type="InterPro" id="IPR002347">
    <property type="entry name" value="SDR_fam"/>
</dbReference>
<keyword evidence="2" id="KW-1185">Reference proteome</keyword>
<organism evidence="1 2">
    <name type="scientific">Aliicoccus persicus</name>
    <dbReference type="NCBI Taxonomy" id="930138"/>
    <lineage>
        <taxon>Bacteria</taxon>
        <taxon>Bacillati</taxon>
        <taxon>Bacillota</taxon>
        <taxon>Bacilli</taxon>
        <taxon>Bacillales</taxon>
        <taxon>Staphylococcaceae</taxon>
        <taxon>Aliicoccus</taxon>
    </lineage>
</organism>
<dbReference type="SUPFAM" id="SSF51735">
    <property type="entry name" value="NAD(P)-binding Rossmann-fold domains"/>
    <property type="match status" value="1"/>
</dbReference>